<reference evidence="1 2" key="1">
    <citation type="submission" date="2018-07" db="EMBL/GenBank/DDBJ databases">
        <title>Genomic Encyclopedia of Type Strains, Phase IV (KMG-IV): sequencing the most valuable type-strain genomes for metagenomic binning, comparative biology and taxonomic classification.</title>
        <authorList>
            <person name="Goeker M."/>
        </authorList>
    </citation>
    <scope>NUCLEOTIDE SEQUENCE [LARGE SCALE GENOMIC DNA]</scope>
    <source>
        <strain evidence="1 2">DSM 21352</strain>
    </source>
</reference>
<gene>
    <name evidence="1" type="ORF">DFR41_104243</name>
</gene>
<dbReference type="GO" id="GO:0016788">
    <property type="term" value="F:hydrolase activity, acting on ester bonds"/>
    <property type="evidence" value="ECO:0007669"/>
    <property type="project" value="UniProtKB-ARBA"/>
</dbReference>
<evidence type="ECO:0000313" key="2">
    <source>
        <dbReference type="Proteomes" id="UP000255265"/>
    </source>
</evidence>
<dbReference type="Proteomes" id="UP000255265">
    <property type="component" value="Unassembled WGS sequence"/>
</dbReference>
<dbReference type="EMBL" id="QQAV01000004">
    <property type="protein sequence ID" value="RDI25186.1"/>
    <property type="molecule type" value="Genomic_DNA"/>
</dbReference>
<dbReference type="RefSeq" id="WP_114803021.1">
    <property type="nucleotide sequence ID" value="NZ_QQAV01000004.1"/>
</dbReference>
<proteinExistence type="predicted"/>
<dbReference type="AlphaFoldDB" id="A0A370FFI8"/>
<dbReference type="SUPFAM" id="SSF52266">
    <property type="entry name" value="SGNH hydrolase"/>
    <property type="match status" value="1"/>
</dbReference>
<evidence type="ECO:0000313" key="1">
    <source>
        <dbReference type="EMBL" id="RDI25186.1"/>
    </source>
</evidence>
<protein>
    <recommendedName>
        <fullName evidence="3">Sialate O-acetylesterase domain-containing protein</fullName>
    </recommendedName>
</protein>
<sequence length="788" mass="83615">MAWYRAGTITLTTGSATVVGAGTAWVKYARAGDLLSLPGQALEVKSINSDTQLELALPYSGAGGAGIGYALVPTQGYVPDALAAMQQILNEFGDIWQAWQAGDLQGRGLVLKGSEDAVEDLPTEGNTAGDGYIVAGSKLYVWNGTEWKYAGELVTTPELQQLRQDALDAASSASTSMEGAAAERIATETIRQVVEGARDDAALYAQAAQSGAGVQESFPIGVGLSGDTSGPASFFQVKKGGLGSDGVTPLPRQSMFQRTGPTTANFLYSLLPAGEFDASFQVLNTLLSRYLLTIADPATENTIFGIDKTGMPDSLPMRALRASVDANTAALAPFAVEPGALTDSLLVLRDPLTGNEIAKILKTGEFDSIPSRALKTRINAIASAVAELRRGEFIEDYELELAIAYGQSLSSGISSGQAAISTTQPYGSLMLSGGIRTFGRAPYTGETLVPMVEAVTTGTAAGVETPLSGMAEMCNALIETENEVKWTDHAWHLVGAACGGDGVNITNLGNTAGSNYQGLLSVVDRVKAIADADGRPMVARHVNWIHGPADTAGGMAREEYASRLTTLHANLDADIRARTGRTEPVLMAISQTASHSVYSKPPLVALAQADVCDGVTRFLITPEYFFNYRDQVHLYPESYKWFGAYFGLWRKRVLIDGKPWKWLKPVRKISQGRAVVVIFDVPVRPLVLDTSMVTNPGNYGFSLVDSVGTAIPIASVELAGPTRVKIVAGADLPAGFKVRYAYDNGTNAGAGPLTGARGNLRDGMGYLYSTLIQGVRRPLHSWCEIFEI</sequence>
<name>A0A370FFI8_9BURK</name>
<comment type="caution">
    <text evidence="1">The sequence shown here is derived from an EMBL/GenBank/DDBJ whole genome shotgun (WGS) entry which is preliminary data.</text>
</comment>
<evidence type="ECO:0008006" key="3">
    <source>
        <dbReference type="Google" id="ProtNLM"/>
    </source>
</evidence>
<accession>A0A370FFI8</accession>
<dbReference type="Gene3D" id="3.40.50.1110">
    <property type="entry name" value="SGNH hydrolase"/>
    <property type="match status" value="1"/>
</dbReference>
<dbReference type="InterPro" id="IPR036514">
    <property type="entry name" value="SGNH_hydro_sf"/>
</dbReference>
<dbReference type="OrthoDB" id="1062066at2"/>
<organism evidence="1 2">
    <name type="scientific">Pseudacidovorax intermedius</name>
    <dbReference type="NCBI Taxonomy" id="433924"/>
    <lineage>
        <taxon>Bacteria</taxon>
        <taxon>Pseudomonadati</taxon>
        <taxon>Pseudomonadota</taxon>
        <taxon>Betaproteobacteria</taxon>
        <taxon>Burkholderiales</taxon>
        <taxon>Comamonadaceae</taxon>
        <taxon>Pseudacidovorax</taxon>
    </lineage>
</organism>
<keyword evidence="2" id="KW-1185">Reference proteome</keyword>